<name>A0ABU8U2Q7_9ACTN</name>
<dbReference type="Proteomes" id="UP001382904">
    <property type="component" value="Unassembled WGS sequence"/>
</dbReference>
<dbReference type="InterPro" id="IPR028359">
    <property type="entry name" value="UDP_ManNAc/GlcNAc_DH"/>
</dbReference>
<reference evidence="5 6" key="1">
    <citation type="submission" date="2024-03" db="EMBL/GenBank/DDBJ databases">
        <title>Novel Streptomyces species of biotechnological and ecological value are a feature of Machair soil.</title>
        <authorList>
            <person name="Prole J.R."/>
            <person name="Goodfellow M."/>
            <person name="Allenby N."/>
            <person name="Ward A.C."/>
        </authorList>
    </citation>
    <scope>NUCLEOTIDE SEQUENCE [LARGE SCALE GENOMIC DNA]</scope>
    <source>
        <strain evidence="5 6">MS1.HAVA.3</strain>
    </source>
</reference>
<dbReference type="InterPro" id="IPR017476">
    <property type="entry name" value="UDP-Glc/GDP-Man"/>
</dbReference>
<evidence type="ECO:0000256" key="3">
    <source>
        <dbReference type="PIRNR" id="PIRNR000124"/>
    </source>
</evidence>
<evidence type="ECO:0000313" key="6">
    <source>
        <dbReference type="Proteomes" id="UP001382904"/>
    </source>
</evidence>
<keyword evidence="2" id="KW-0520">NAD</keyword>
<dbReference type="InterPro" id="IPR014026">
    <property type="entry name" value="UDP-Glc/GDP-Man_DH_dimer"/>
</dbReference>
<dbReference type="Gene3D" id="3.40.50.720">
    <property type="entry name" value="NAD(P)-binding Rossmann-like Domain"/>
    <property type="match status" value="2"/>
</dbReference>
<evidence type="ECO:0000256" key="1">
    <source>
        <dbReference type="ARBA" id="ARBA00023002"/>
    </source>
</evidence>
<dbReference type="InterPro" id="IPR014027">
    <property type="entry name" value="UDP-Glc/GDP-Man_DH_C"/>
</dbReference>
<evidence type="ECO:0000256" key="2">
    <source>
        <dbReference type="ARBA" id="ARBA00023027"/>
    </source>
</evidence>
<dbReference type="NCBIfam" id="TIGR03026">
    <property type="entry name" value="NDP-sugDHase"/>
    <property type="match status" value="1"/>
</dbReference>
<accession>A0ABU8U2Q7</accession>
<comment type="caution">
    <text evidence="5">The sequence shown here is derived from an EMBL/GenBank/DDBJ whole genome shotgun (WGS) entry which is preliminary data.</text>
</comment>
<dbReference type="Pfam" id="PF03721">
    <property type="entry name" value="UDPG_MGDP_dh_N"/>
    <property type="match status" value="1"/>
</dbReference>
<dbReference type="EMBL" id="JBBKAM010000002">
    <property type="protein sequence ID" value="MEJ8641960.1"/>
    <property type="molecule type" value="Genomic_DNA"/>
</dbReference>
<dbReference type="PANTHER" id="PTHR43491:SF1">
    <property type="entry name" value="UDP-N-ACETYL-D-MANNOSAMINE DEHYDROGENASE"/>
    <property type="match status" value="1"/>
</dbReference>
<dbReference type="Pfam" id="PF03720">
    <property type="entry name" value="UDPG_MGDP_dh_C"/>
    <property type="match status" value="1"/>
</dbReference>
<dbReference type="InterPro" id="IPR008927">
    <property type="entry name" value="6-PGluconate_DH-like_C_sf"/>
</dbReference>
<comment type="similarity">
    <text evidence="3">Belongs to the UDP-glucose/GDP-mannose dehydrogenase family.</text>
</comment>
<dbReference type="InterPro" id="IPR036220">
    <property type="entry name" value="UDP-Glc/GDP-Man_DH_C_sf"/>
</dbReference>
<dbReference type="PIRSF" id="PIRSF000124">
    <property type="entry name" value="UDPglc_GDPman_dh"/>
    <property type="match status" value="1"/>
</dbReference>
<proteinExistence type="inferred from homology"/>
<gene>
    <name evidence="5" type="ORF">WKI68_11765</name>
</gene>
<dbReference type="InterPro" id="IPR036291">
    <property type="entry name" value="NAD(P)-bd_dom_sf"/>
</dbReference>
<protein>
    <submittedName>
        <fullName evidence="5">Nucleotide sugar dehydrogenase</fullName>
    </submittedName>
</protein>
<sequence>MTAAVADQPITVWPEKLSSVAIIGMGYVGLPTALGLHAGGVKIIGIDRDPRRLDTIRSGEADLIDADLRRLEKSLPQETFELTSDLSRLAEADAVMVCVPTPVDRYLMPDLTALEGACAALLDHARPGQTLILTSTSFVGTTQRLLVEPLTARGFTVGADIAVASSPERIDPGNVTHTQAETPRVVGGVTPSCARRAGEVIGVLTPAVHAVGSPEAAEMTKLYENSFRAVNIALANEFAEVCAGLSLDPIEVTEAAATKPYGFMKFSPGPGVGGHCIPCDPHYLLWQLRASRGTAPLLTQAMLSIAERPGQVVNRLLEELSLRGKGLAGTRVVLVGVTYKPGVQDVRSSSALEIIGQLTARGAHVEYFDPLADRLVLDDGTTAASISRPRGEDWDVALIHTAHPGHDYTWVTDCPVVVDATYRFDPVGAS</sequence>
<keyword evidence="1" id="KW-0560">Oxidoreductase</keyword>
<dbReference type="SMART" id="SM00984">
    <property type="entry name" value="UDPG_MGDP_dh_C"/>
    <property type="match status" value="1"/>
</dbReference>
<dbReference type="PANTHER" id="PTHR43491">
    <property type="entry name" value="UDP-N-ACETYL-D-MANNOSAMINE DEHYDROGENASE"/>
    <property type="match status" value="1"/>
</dbReference>
<evidence type="ECO:0000259" key="4">
    <source>
        <dbReference type="SMART" id="SM00984"/>
    </source>
</evidence>
<keyword evidence="6" id="KW-1185">Reference proteome</keyword>
<dbReference type="Pfam" id="PF00984">
    <property type="entry name" value="UDPG_MGDP_dh"/>
    <property type="match status" value="1"/>
</dbReference>
<organism evidence="5 6">
    <name type="scientific">Streptomyces caledonius</name>
    <dbReference type="NCBI Taxonomy" id="3134107"/>
    <lineage>
        <taxon>Bacteria</taxon>
        <taxon>Bacillati</taxon>
        <taxon>Actinomycetota</taxon>
        <taxon>Actinomycetes</taxon>
        <taxon>Kitasatosporales</taxon>
        <taxon>Streptomycetaceae</taxon>
        <taxon>Streptomyces</taxon>
    </lineage>
</organism>
<dbReference type="InterPro" id="IPR001732">
    <property type="entry name" value="UDP-Glc/GDP-Man_DH_N"/>
</dbReference>
<dbReference type="SUPFAM" id="SSF48179">
    <property type="entry name" value="6-phosphogluconate dehydrogenase C-terminal domain-like"/>
    <property type="match status" value="1"/>
</dbReference>
<dbReference type="SUPFAM" id="SSF52413">
    <property type="entry name" value="UDP-glucose/GDP-mannose dehydrogenase C-terminal domain"/>
    <property type="match status" value="1"/>
</dbReference>
<dbReference type="SUPFAM" id="SSF51735">
    <property type="entry name" value="NAD(P)-binding Rossmann-fold domains"/>
    <property type="match status" value="1"/>
</dbReference>
<dbReference type="PIRSF" id="PIRSF500136">
    <property type="entry name" value="UDP_ManNAc_DH"/>
    <property type="match status" value="1"/>
</dbReference>
<feature type="domain" description="UDP-glucose/GDP-mannose dehydrogenase C-terminal" evidence="4">
    <location>
        <begin position="333"/>
        <end position="426"/>
    </location>
</feature>
<evidence type="ECO:0000313" key="5">
    <source>
        <dbReference type="EMBL" id="MEJ8641960.1"/>
    </source>
</evidence>